<proteinExistence type="predicted"/>
<dbReference type="EnsemblMetazoa" id="XM_022803818">
    <property type="protein sequence ID" value="XP_022659553"/>
    <property type="gene ID" value="LOC111249661"/>
</dbReference>
<keyword evidence="3" id="KW-1185">Reference proteome</keyword>
<dbReference type="InParanoid" id="A0A7M7KDS6"/>
<dbReference type="Proteomes" id="UP000594260">
    <property type="component" value="Unplaced"/>
</dbReference>
<feature type="region of interest" description="Disordered" evidence="1">
    <location>
        <begin position="658"/>
        <end position="683"/>
    </location>
</feature>
<feature type="compositionally biased region" description="Polar residues" evidence="1">
    <location>
        <begin position="542"/>
        <end position="563"/>
    </location>
</feature>
<dbReference type="RefSeq" id="XP_022659554.1">
    <property type="nucleotide sequence ID" value="XM_022803819.1"/>
</dbReference>
<accession>A0A7M7KDS6</accession>
<evidence type="ECO:0000313" key="2">
    <source>
        <dbReference type="EnsemblMetazoa" id="XP_022659554"/>
    </source>
</evidence>
<feature type="compositionally biased region" description="Low complexity" evidence="1">
    <location>
        <begin position="520"/>
        <end position="536"/>
    </location>
</feature>
<reference evidence="2" key="1">
    <citation type="submission" date="2021-01" db="UniProtKB">
        <authorList>
            <consortium name="EnsemblMetazoa"/>
        </authorList>
    </citation>
    <scope>IDENTIFICATION</scope>
</reference>
<evidence type="ECO:0000313" key="3">
    <source>
        <dbReference type="Proteomes" id="UP000594260"/>
    </source>
</evidence>
<organism evidence="2 3">
    <name type="scientific">Varroa destructor</name>
    <name type="common">Honeybee mite</name>
    <dbReference type="NCBI Taxonomy" id="109461"/>
    <lineage>
        <taxon>Eukaryota</taxon>
        <taxon>Metazoa</taxon>
        <taxon>Ecdysozoa</taxon>
        <taxon>Arthropoda</taxon>
        <taxon>Chelicerata</taxon>
        <taxon>Arachnida</taxon>
        <taxon>Acari</taxon>
        <taxon>Parasitiformes</taxon>
        <taxon>Mesostigmata</taxon>
        <taxon>Gamasina</taxon>
        <taxon>Dermanyssoidea</taxon>
        <taxon>Varroidae</taxon>
        <taxon>Varroa</taxon>
    </lineage>
</organism>
<feature type="region of interest" description="Disordered" evidence="1">
    <location>
        <begin position="518"/>
        <end position="583"/>
    </location>
</feature>
<sequence>MAQKVLYEAEVFLALASVALVEKPSLNESESNGDSSHSRWDSWSPSQRFRLYSNLIRYEQFFFERYICDSILDAERQWKLEDEAKIVRKMFISYLKKQPDIAQLITIYSEDRGSFRIPIRVEDISHTLRSLGCFERFLRRSSGLEVSLTVAKTKSIQRIRTVFEEHFPKEFLASNACRDTEAYAEHNGVQAQYHPHVMPVSRRKYNPVLSSATLKFRSHETLQAMSIGLAALARSAYSSSTSEESHYLKSEDLNEIIESGKYFFSDTVLLLRQLYIQDAGRGSLTEMQLENMLKELGEKLELTPFNCRAISSTRKTNYWRGLKMRHSYNLTETEVQNAITNFFLSAKMALVVAKHAVLALFDSRIRGAIELTASSDHLIHYPDINILEAIKVASKNFQGAGVFYMIDECPRQEIIPRPIDQTELKTWPELEQWRYRKSVRRFLEHQERLRRRLNMPSKSTSAEHRIWRVMLAEEQFDGKQDALTLDGNSAKAILGYDLLKNVFTTKKDDVVQHISDIESDNSLSSSSSTSNSSSFISDEKSNNGNVTEPLNESKSPTVTSTTEIGIDGIDIGKNTRSSTPTYEGVESIFSDEENRVPISRRTTSQYSGEASCKIATLTYAIEHPKTTSTSSDLKMGQSHAITRIIRPESLKTPCLGEAVEDASNEPEEKRVRRDFARDKRDDD</sequence>
<dbReference type="OrthoDB" id="10570221at2759"/>
<protein>
    <submittedName>
        <fullName evidence="2">Uncharacterized protein</fullName>
    </submittedName>
</protein>
<feature type="compositionally biased region" description="Basic and acidic residues" evidence="1">
    <location>
        <begin position="666"/>
        <end position="683"/>
    </location>
</feature>
<name>A0A7M7KDS6_VARDE</name>
<dbReference type="AlphaFoldDB" id="A0A7M7KDS6"/>
<evidence type="ECO:0000256" key="1">
    <source>
        <dbReference type="SAM" id="MobiDB-lite"/>
    </source>
</evidence>
<dbReference type="RefSeq" id="XP_022659553.1">
    <property type="nucleotide sequence ID" value="XM_022803818.1"/>
</dbReference>
<dbReference type="GeneID" id="111249661"/>
<dbReference type="EnsemblMetazoa" id="XM_022803819">
    <property type="protein sequence ID" value="XP_022659554"/>
    <property type="gene ID" value="LOC111249661"/>
</dbReference>
<dbReference type="KEGG" id="vde:111249661"/>